<feature type="region of interest" description="Disordered" evidence="1">
    <location>
        <begin position="139"/>
        <end position="210"/>
    </location>
</feature>
<feature type="compositionally biased region" description="Basic and acidic residues" evidence="1">
    <location>
        <begin position="1062"/>
        <end position="1073"/>
    </location>
</feature>
<keyword evidence="4" id="KW-1185">Reference proteome</keyword>
<feature type="compositionally biased region" description="Low complexity" evidence="1">
    <location>
        <begin position="1113"/>
        <end position="1132"/>
    </location>
</feature>
<feature type="compositionally biased region" description="Polar residues" evidence="1">
    <location>
        <begin position="913"/>
        <end position="931"/>
    </location>
</feature>
<proteinExistence type="predicted"/>
<feature type="transmembrane region" description="Helical" evidence="2">
    <location>
        <begin position="52"/>
        <end position="70"/>
    </location>
</feature>
<feature type="region of interest" description="Disordered" evidence="1">
    <location>
        <begin position="227"/>
        <end position="268"/>
    </location>
</feature>
<feature type="region of interest" description="Disordered" evidence="1">
    <location>
        <begin position="998"/>
        <end position="1033"/>
    </location>
</feature>
<evidence type="ECO:0000256" key="1">
    <source>
        <dbReference type="SAM" id="MobiDB-lite"/>
    </source>
</evidence>
<sequence length="1351" mass="141926">MSSTGAAAGGSSGLSTLSTSLLAAACTAVVAATIFVMVALRRYLRAKKRRSLMIAASPAPATAAAIYASHMKAKSISTQDVSEPQLSFAPERALNTQHDLSKLSLAQKTAQSIRQQGFFQPKPLASPKFPKAALLSPRMQPPVSADLPAPLTPRTPKSPGLTELTMSPGPSILLKPIAYGKSPKLSSPSKSSINDKKKQSPEQKKKLTRSAVPSLLLRSLGVLPDFSASSSKPSALQEEKETLADEKDQASTESKEAEEPSLTPILDLGIDFGNDESFEQSLKLRGDFSFDQSNDAWLGSSTPAKKSEQSQSTQKSAGMQSLIEALTPAQPETATLPGFKTSPPTKLSNLPSPAFARSHLPTPPPSAGLPPAPTSAPMHKTPSNSSLQSKASRATAASGQASSINSSAPDSFHSATGSIGQICIDMPLIDTAPSPRLDSDDEEEVLLAYRPLSLGLGPAKSPSQGTFSNILGSLRKVPSRSSEDVDLEAANSSMDETSTSRSYSSDGISYSSSQTSVDIEANTSFGKANIVPAASVPPLPPMPVSLLKLAEDRTPKATSTAVFEDEAESPNTDVTAAPKTRKRASTLGALDRPKLTMPDLMHPRAAPSPPSDGMSAKVVEPAIKVESIEVNRASLMNLKSESSDYLPLKSNGKAAMNFMSPYHRTLIPDPPMDGAHLSPGLGADSPILAQLSPKMRGNSPSLSPKPGFAESLKARLSLSRKSLTSSPGLSRNSTPRLSTINQFPKPNGEGFQNFAQDEAGNGAESTPKMKPSKPVKAAARPATSPLIGQQAQEVGLGFSSPAILFNGQEMEPTKPLRFKKPSSAGGRLGGSPSPMLSPASPSPMLHAEPWGATATQEASPSEALFSPLIAGTDGAPSPSGERIEFGMAQPSACSTPAAPTTPAMPTHDLPSISARNSPQLDQTTPRPNSAETGAFADEEEELEHLSYRDSMISVADSTISVMSNSTCMSDSMGEDLDLAADRRAKLLASVQQNLIKAKAKDAKRDSHAANRYRKSQMSQMSHTSSLRNIPEEVSDGVQTMGLGLFESEEEDEEDEEEERETLEDSPKSANEGHGRKKPNNLVLMPQHDSRLIDPLTPPLTPIDATAMQKQSRHAATPSTSSASSASSAASVPRRMRPSRGGLVPIDVNAANRLSPAVDQRDGATSPSSLKLRPLSLAASLHGGDSSPMKRFDRPAFSPALSANIPSPGPVHVAGLNERSSRYNEEGRSSRSTTYRQGGVLPTISSKGALDTGRAGHAEPSLTHSDSTTSMGSMASSFSSFSRMGQFPSPVRSSFVNNGLGKAMGMRSAMGSRGSVMSDMPEMPHSASIQSFVSSTGGRLGYKTSELSVAGL</sequence>
<gene>
    <name evidence="3" type="ORF">UTRI_00843_B</name>
</gene>
<dbReference type="OrthoDB" id="2553852at2759"/>
<feature type="compositionally biased region" description="Basic and acidic residues" evidence="1">
    <location>
        <begin position="998"/>
        <end position="1008"/>
    </location>
</feature>
<feature type="compositionally biased region" description="Polar residues" evidence="1">
    <location>
        <begin position="295"/>
        <end position="304"/>
    </location>
</feature>
<dbReference type="Proteomes" id="UP000324022">
    <property type="component" value="Unassembled WGS sequence"/>
</dbReference>
<feature type="transmembrane region" description="Helical" evidence="2">
    <location>
        <begin position="20"/>
        <end position="40"/>
    </location>
</feature>
<name>A0A5C3DQ54_9BASI</name>
<feature type="compositionally biased region" description="Polar residues" evidence="1">
    <location>
        <begin position="727"/>
        <end position="744"/>
    </location>
</feature>
<organism evidence="3 4">
    <name type="scientific">Ustilago trichophora</name>
    <dbReference type="NCBI Taxonomy" id="86804"/>
    <lineage>
        <taxon>Eukaryota</taxon>
        <taxon>Fungi</taxon>
        <taxon>Dikarya</taxon>
        <taxon>Basidiomycota</taxon>
        <taxon>Ustilaginomycotina</taxon>
        <taxon>Ustilaginomycetes</taxon>
        <taxon>Ustilaginales</taxon>
        <taxon>Ustilaginaceae</taxon>
        <taxon>Ustilago</taxon>
    </lineage>
</organism>
<feature type="compositionally biased region" description="Low complexity" evidence="1">
    <location>
        <begin position="181"/>
        <end position="192"/>
    </location>
</feature>
<feature type="region of interest" description="Disordered" evidence="1">
    <location>
        <begin position="560"/>
        <end position="584"/>
    </location>
</feature>
<feature type="compositionally biased region" description="Polar residues" evidence="1">
    <location>
        <begin position="381"/>
        <end position="412"/>
    </location>
</feature>
<feature type="region of interest" description="Disordered" evidence="1">
    <location>
        <begin position="1046"/>
        <end position="1147"/>
    </location>
</feature>
<feature type="compositionally biased region" description="Polar residues" evidence="1">
    <location>
        <begin position="1015"/>
        <end position="1027"/>
    </location>
</feature>
<keyword evidence="2" id="KW-0812">Transmembrane</keyword>
<feature type="region of interest" description="Disordered" evidence="1">
    <location>
        <begin position="333"/>
        <end position="412"/>
    </location>
</feature>
<feature type="compositionally biased region" description="Basic and acidic residues" evidence="1">
    <location>
        <begin position="193"/>
        <end position="205"/>
    </location>
</feature>
<feature type="region of interest" description="Disordered" evidence="1">
    <location>
        <begin position="478"/>
        <end position="511"/>
    </location>
</feature>
<feature type="region of interest" description="Disordered" evidence="1">
    <location>
        <begin position="809"/>
        <end position="860"/>
    </location>
</feature>
<feature type="compositionally biased region" description="Low complexity" evidence="1">
    <location>
        <begin position="492"/>
        <end position="511"/>
    </location>
</feature>
<feature type="compositionally biased region" description="Polar residues" evidence="1">
    <location>
        <begin position="342"/>
        <end position="351"/>
    </location>
</feature>
<feature type="compositionally biased region" description="Acidic residues" evidence="1">
    <location>
        <begin position="1046"/>
        <end position="1061"/>
    </location>
</feature>
<feature type="compositionally biased region" description="Basic and acidic residues" evidence="1">
    <location>
        <begin position="1218"/>
        <end position="1228"/>
    </location>
</feature>
<feature type="compositionally biased region" description="Low complexity" evidence="1">
    <location>
        <begin position="891"/>
        <end position="906"/>
    </location>
</feature>
<feature type="region of interest" description="Disordered" evidence="1">
    <location>
        <begin position="295"/>
        <end position="319"/>
    </location>
</feature>
<keyword evidence="2" id="KW-0472">Membrane</keyword>
<feature type="compositionally biased region" description="Low complexity" evidence="1">
    <location>
        <begin position="1264"/>
        <end position="1281"/>
    </location>
</feature>
<protein>
    <submittedName>
        <fullName evidence="3">Uncharacterized protein</fullName>
    </submittedName>
</protein>
<evidence type="ECO:0000313" key="4">
    <source>
        <dbReference type="Proteomes" id="UP000324022"/>
    </source>
</evidence>
<reference evidence="3 4" key="1">
    <citation type="submission" date="2018-03" db="EMBL/GenBank/DDBJ databases">
        <authorList>
            <person name="Guldener U."/>
        </authorList>
    </citation>
    <scope>NUCLEOTIDE SEQUENCE [LARGE SCALE GENOMIC DNA]</scope>
    <source>
        <strain evidence="3 4">NBRC100155</strain>
    </source>
</reference>
<evidence type="ECO:0000313" key="3">
    <source>
        <dbReference type="EMBL" id="SPO20445.1"/>
    </source>
</evidence>
<feature type="region of interest" description="Disordered" evidence="1">
    <location>
        <begin position="719"/>
        <end position="774"/>
    </location>
</feature>
<feature type="region of interest" description="Disordered" evidence="1">
    <location>
        <begin position="1199"/>
        <end position="1282"/>
    </location>
</feature>
<feature type="compositionally biased region" description="Basic and acidic residues" evidence="1">
    <location>
        <begin position="237"/>
        <end position="258"/>
    </location>
</feature>
<feature type="compositionally biased region" description="Low complexity" evidence="1">
    <location>
        <begin position="831"/>
        <end position="845"/>
    </location>
</feature>
<accession>A0A5C3DQ54</accession>
<keyword evidence="2" id="KW-1133">Transmembrane helix</keyword>
<evidence type="ECO:0000256" key="2">
    <source>
        <dbReference type="SAM" id="Phobius"/>
    </source>
</evidence>
<feature type="compositionally biased region" description="Pro residues" evidence="1">
    <location>
        <begin position="361"/>
        <end position="374"/>
    </location>
</feature>
<dbReference type="EMBL" id="OOIN01000001">
    <property type="protein sequence ID" value="SPO20445.1"/>
    <property type="molecule type" value="Genomic_DNA"/>
</dbReference>
<feature type="region of interest" description="Disordered" evidence="1">
    <location>
        <begin position="891"/>
        <end position="934"/>
    </location>
</feature>